<dbReference type="CDD" id="cd13125">
    <property type="entry name" value="MATE_like_10"/>
    <property type="match status" value="1"/>
</dbReference>
<feature type="transmembrane region" description="Helical" evidence="6">
    <location>
        <begin position="57"/>
        <end position="78"/>
    </location>
</feature>
<feature type="transmembrane region" description="Helical" evidence="6">
    <location>
        <begin position="376"/>
        <end position="397"/>
    </location>
</feature>
<accession>A0ABV5FEY3</accession>
<dbReference type="EMBL" id="JBHMFC010000103">
    <property type="protein sequence ID" value="MFB9058016.1"/>
    <property type="molecule type" value="Genomic_DNA"/>
</dbReference>
<dbReference type="PANTHER" id="PTHR30250">
    <property type="entry name" value="PST FAMILY PREDICTED COLANIC ACID TRANSPORTER"/>
    <property type="match status" value="1"/>
</dbReference>
<comment type="subcellular location">
    <subcellularLocation>
        <location evidence="1">Cell membrane</location>
        <topology evidence="1">Multi-pass membrane protein</topology>
    </subcellularLocation>
</comment>
<feature type="transmembrane region" description="Helical" evidence="6">
    <location>
        <begin position="20"/>
        <end position="45"/>
    </location>
</feature>
<evidence type="ECO:0000256" key="1">
    <source>
        <dbReference type="ARBA" id="ARBA00004651"/>
    </source>
</evidence>
<protein>
    <submittedName>
        <fullName evidence="7">O-antigen translocase</fullName>
    </submittedName>
</protein>
<dbReference type="Proteomes" id="UP001589585">
    <property type="component" value="Unassembled WGS sequence"/>
</dbReference>
<evidence type="ECO:0000256" key="5">
    <source>
        <dbReference type="ARBA" id="ARBA00023136"/>
    </source>
</evidence>
<dbReference type="Pfam" id="PF01943">
    <property type="entry name" value="Polysacc_synt"/>
    <property type="match status" value="1"/>
</dbReference>
<evidence type="ECO:0000256" key="6">
    <source>
        <dbReference type="SAM" id="Phobius"/>
    </source>
</evidence>
<reference evidence="7 8" key="1">
    <citation type="submission" date="2024-09" db="EMBL/GenBank/DDBJ databases">
        <authorList>
            <person name="Sun Q."/>
            <person name="Mori K."/>
        </authorList>
    </citation>
    <scope>NUCLEOTIDE SEQUENCE [LARGE SCALE GENOMIC DNA]</scope>
    <source>
        <strain evidence="7 8">CECT 8622</strain>
    </source>
</reference>
<feature type="transmembrane region" description="Helical" evidence="6">
    <location>
        <begin position="232"/>
        <end position="250"/>
    </location>
</feature>
<feature type="transmembrane region" description="Helical" evidence="6">
    <location>
        <begin position="129"/>
        <end position="151"/>
    </location>
</feature>
<gene>
    <name evidence="7" type="ORF">ACFFU9_14820</name>
</gene>
<sequence length="433" mass="49288">MLKTWFNKLFQNPLLKIFSYNGVVVFVKLFTSFAVSKVSAIYLGPSGYAIVGNFKNLLQSILGITSSGFESGVIRYIAENKQDEKRLNTVVSSVIALSMTLSLVVALILIVFASPLADMVLKDQSLAFVFRYLALLIPLISLSFLFIYILNGLQKFKAYTLLITISNILNAIASFLLIYFYTLEGALMASILVPVLTLGASVFITEIRLVLKRAIFNIKVISLSFLKSISTYLVMAIYSTILISLSYLLIRNRVISSLDMHTAGLWEAMNKLSTFYMMFFSSLLTLYLLPQLALNTSIKGYNKIMKTYFKYLIPFMLVLFIGIYFSRILLIKLFLTDQFKSIEHFFYLQLTGDFVKVVAFSLAYQFHAKKMTISYFISDAILYLSFYGFSVYLINSFQLYGVFYAYVVSTILYLTSVSLFVFLKRTKYLKSDV</sequence>
<feature type="transmembrane region" description="Helical" evidence="6">
    <location>
        <begin position="308"/>
        <end position="325"/>
    </location>
</feature>
<feature type="transmembrane region" description="Helical" evidence="6">
    <location>
        <begin position="345"/>
        <end position="364"/>
    </location>
</feature>
<feature type="transmembrane region" description="Helical" evidence="6">
    <location>
        <begin position="275"/>
        <end position="296"/>
    </location>
</feature>
<keyword evidence="8" id="KW-1185">Reference proteome</keyword>
<keyword evidence="5 6" id="KW-0472">Membrane</keyword>
<organism evidence="7 8">
    <name type="scientific">Mariniflexile ostreae</name>
    <dbReference type="NCBI Taxonomy" id="1520892"/>
    <lineage>
        <taxon>Bacteria</taxon>
        <taxon>Pseudomonadati</taxon>
        <taxon>Bacteroidota</taxon>
        <taxon>Flavobacteriia</taxon>
        <taxon>Flavobacteriales</taxon>
        <taxon>Flavobacteriaceae</taxon>
        <taxon>Mariniflexile</taxon>
    </lineage>
</organism>
<feature type="transmembrane region" description="Helical" evidence="6">
    <location>
        <begin position="403"/>
        <end position="423"/>
    </location>
</feature>
<dbReference type="InterPro" id="IPR044550">
    <property type="entry name" value="WzxE"/>
</dbReference>
<dbReference type="PANTHER" id="PTHR30250:SF30">
    <property type="entry name" value="LIPID III FLIPPASE"/>
    <property type="match status" value="1"/>
</dbReference>
<evidence type="ECO:0000256" key="2">
    <source>
        <dbReference type="ARBA" id="ARBA00022475"/>
    </source>
</evidence>
<feature type="transmembrane region" description="Helical" evidence="6">
    <location>
        <begin position="158"/>
        <end position="181"/>
    </location>
</feature>
<evidence type="ECO:0000313" key="7">
    <source>
        <dbReference type="EMBL" id="MFB9058016.1"/>
    </source>
</evidence>
<feature type="transmembrane region" description="Helical" evidence="6">
    <location>
        <begin position="90"/>
        <end position="117"/>
    </location>
</feature>
<keyword evidence="3 6" id="KW-0812">Transmembrane</keyword>
<dbReference type="InterPro" id="IPR050833">
    <property type="entry name" value="Poly_Biosynth_Transport"/>
</dbReference>
<keyword evidence="4 6" id="KW-1133">Transmembrane helix</keyword>
<keyword evidence="2" id="KW-1003">Cell membrane</keyword>
<proteinExistence type="predicted"/>
<evidence type="ECO:0000256" key="3">
    <source>
        <dbReference type="ARBA" id="ARBA00022692"/>
    </source>
</evidence>
<comment type="caution">
    <text evidence="7">The sequence shown here is derived from an EMBL/GenBank/DDBJ whole genome shotgun (WGS) entry which is preliminary data.</text>
</comment>
<evidence type="ECO:0000256" key="4">
    <source>
        <dbReference type="ARBA" id="ARBA00022989"/>
    </source>
</evidence>
<dbReference type="InterPro" id="IPR002797">
    <property type="entry name" value="Polysacc_synth"/>
</dbReference>
<feature type="transmembrane region" description="Helical" evidence="6">
    <location>
        <begin position="187"/>
        <end position="211"/>
    </location>
</feature>
<evidence type="ECO:0000313" key="8">
    <source>
        <dbReference type="Proteomes" id="UP001589585"/>
    </source>
</evidence>
<dbReference type="RefSeq" id="WP_379862262.1">
    <property type="nucleotide sequence ID" value="NZ_JBHMFC010000103.1"/>
</dbReference>
<name>A0ABV5FEY3_9FLAO</name>